<dbReference type="Proteomes" id="UP000730739">
    <property type="component" value="Unassembled WGS sequence"/>
</dbReference>
<evidence type="ECO:0000313" key="2">
    <source>
        <dbReference type="Proteomes" id="UP000730739"/>
    </source>
</evidence>
<keyword evidence="2" id="KW-1185">Reference proteome</keyword>
<accession>A0ABS4QYQ6</accession>
<gene>
    <name evidence="1" type="ORF">J2Z31_001778</name>
</gene>
<sequence length="113" mass="12501">MADPTRKRLKDRGASAVAHSNIVPFKAPLALRFWVTPAIYRSHPLPGAAGNFAIWAVDIENDRLGLGIRLGRVDVFDQNFVRGGPRELAPEGELTHQAAVSRPIRSSRVGRWH</sequence>
<protein>
    <submittedName>
        <fullName evidence="1">Uncharacterized protein</fullName>
    </submittedName>
</protein>
<reference evidence="1 2" key="1">
    <citation type="submission" date="2021-03" db="EMBL/GenBank/DDBJ databases">
        <title>Genomic Encyclopedia of Type Strains, Phase IV (KMG-IV): sequencing the most valuable type-strain genomes for metagenomic binning, comparative biology and taxonomic classification.</title>
        <authorList>
            <person name="Goeker M."/>
        </authorList>
    </citation>
    <scope>NUCLEOTIDE SEQUENCE [LARGE SCALE GENOMIC DNA]</scope>
    <source>
        <strain evidence="1 2">DSM 13372</strain>
    </source>
</reference>
<proteinExistence type="predicted"/>
<comment type="caution">
    <text evidence="1">The sequence shown here is derived from an EMBL/GenBank/DDBJ whole genome shotgun (WGS) entry which is preliminary data.</text>
</comment>
<name>A0ABS4QYQ6_9HYPH</name>
<organism evidence="1 2">
    <name type="scientific">Sinorhizobium kostiense</name>
    <dbReference type="NCBI Taxonomy" id="76747"/>
    <lineage>
        <taxon>Bacteria</taxon>
        <taxon>Pseudomonadati</taxon>
        <taxon>Pseudomonadota</taxon>
        <taxon>Alphaproteobacteria</taxon>
        <taxon>Hyphomicrobiales</taxon>
        <taxon>Rhizobiaceae</taxon>
        <taxon>Sinorhizobium/Ensifer group</taxon>
        <taxon>Sinorhizobium</taxon>
    </lineage>
</organism>
<evidence type="ECO:0000313" key="1">
    <source>
        <dbReference type="EMBL" id="MBP2235286.1"/>
    </source>
</evidence>
<dbReference type="EMBL" id="JAGILA010000002">
    <property type="protein sequence ID" value="MBP2235286.1"/>
    <property type="molecule type" value="Genomic_DNA"/>
</dbReference>